<keyword evidence="5 6" id="KW-0472">Membrane</keyword>
<feature type="repeat" description="Solcar" evidence="6">
    <location>
        <begin position="208"/>
        <end position="292"/>
    </location>
</feature>
<proteinExistence type="inferred from homology"/>
<name>A0ABR2Z0N9_9CHLO</name>
<dbReference type="SUPFAM" id="SSF103506">
    <property type="entry name" value="Mitochondrial carrier"/>
    <property type="match status" value="1"/>
</dbReference>
<dbReference type="InterPro" id="IPR018108">
    <property type="entry name" value="MCP_transmembrane"/>
</dbReference>
<dbReference type="EMBL" id="JALJOT010000002">
    <property type="protein sequence ID" value="KAK9917673.1"/>
    <property type="molecule type" value="Genomic_DNA"/>
</dbReference>
<evidence type="ECO:0000313" key="9">
    <source>
        <dbReference type="Proteomes" id="UP001491310"/>
    </source>
</evidence>
<keyword evidence="4" id="KW-0677">Repeat</keyword>
<evidence type="ECO:0000313" key="8">
    <source>
        <dbReference type="EMBL" id="KAK9917673.1"/>
    </source>
</evidence>
<dbReference type="Proteomes" id="UP001491310">
    <property type="component" value="Unassembled WGS sequence"/>
</dbReference>
<evidence type="ECO:0000256" key="6">
    <source>
        <dbReference type="PROSITE-ProRule" id="PRU00282"/>
    </source>
</evidence>
<feature type="repeat" description="Solcar" evidence="6">
    <location>
        <begin position="116"/>
        <end position="200"/>
    </location>
</feature>
<comment type="caution">
    <text evidence="8">The sequence shown here is derived from an EMBL/GenBank/DDBJ whole genome shotgun (WGS) entry which is preliminary data.</text>
</comment>
<evidence type="ECO:0000256" key="4">
    <source>
        <dbReference type="ARBA" id="ARBA00022737"/>
    </source>
</evidence>
<keyword evidence="2 7" id="KW-0813">Transport</keyword>
<organism evidence="8 9">
    <name type="scientific">Coccomyxa subellipsoidea</name>
    <dbReference type="NCBI Taxonomy" id="248742"/>
    <lineage>
        <taxon>Eukaryota</taxon>
        <taxon>Viridiplantae</taxon>
        <taxon>Chlorophyta</taxon>
        <taxon>core chlorophytes</taxon>
        <taxon>Trebouxiophyceae</taxon>
        <taxon>Trebouxiophyceae incertae sedis</taxon>
        <taxon>Coccomyxaceae</taxon>
        <taxon>Coccomyxa</taxon>
    </lineage>
</organism>
<dbReference type="PROSITE" id="PS50920">
    <property type="entry name" value="SOLCAR"/>
    <property type="match status" value="3"/>
</dbReference>
<evidence type="ECO:0000256" key="3">
    <source>
        <dbReference type="ARBA" id="ARBA00022692"/>
    </source>
</evidence>
<dbReference type="InterPro" id="IPR002067">
    <property type="entry name" value="MCP"/>
</dbReference>
<accession>A0ABR2Z0N9</accession>
<dbReference type="InterPro" id="IPR023395">
    <property type="entry name" value="MCP_dom_sf"/>
</dbReference>
<reference evidence="8 9" key="1">
    <citation type="journal article" date="2024" name="Nat. Commun.">
        <title>Phylogenomics reveals the evolutionary origins of lichenization in chlorophyte algae.</title>
        <authorList>
            <person name="Puginier C."/>
            <person name="Libourel C."/>
            <person name="Otte J."/>
            <person name="Skaloud P."/>
            <person name="Haon M."/>
            <person name="Grisel S."/>
            <person name="Petersen M."/>
            <person name="Berrin J.G."/>
            <person name="Delaux P.M."/>
            <person name="Dal Grande F."/>
            <person name="Keller J."/>
        </authorList>
    </citation>
    <scope>NUCLEOTIDE SEQUENCE [LARGE SCALE GENOMIC DNA]</scope>
    <source>
        <strain evidence="8 9">SAG 216-7</strain>
    </source>
</reference>
<dbReference type="PANTHER" id="PTHR24089">
    <property type="entry name" value="SOLUTE CARRIER FAMILY 25"/>
    <property type="match status" value="1"/>
</dbReference>
<dbReference type="PRINTS" id="PR00926">
    <property type="entry name" value="MITOCARRIER"/>
</dbReference>
<evidence type="ECO:0000256" key="5">
    <source>
        <dbReference type="ARBA" id="ARBA00023136"/>
    </source>
</evidence>
<dbReference type="Pfam" id="PF00153">
    <property type="entry name" value="Mito_carr"/>
    <property type="match status" value="3"/>
</dbReference>
<sequence length="295" mass="31722">MQEHGLLPGFILRTSCSFRLFLCGGFSGAIARTATAPLERIKLLSQVQAIAAAASSQPSAYNGIGQTAAKIYREEGLRAFWKGNGTNVVRIFPYSAVQFSANEKYKKLLASQDGKLTVGQRLTAGAFAGMSAVAVTHPLDVIRLRLSLPRAGYTGMTNALVTIVRTEGGLALYKGFAPALIGTAPFAALNFASYDLLKKNLFDPDVRPSTAGTLGMGAASGLLASSVCFPLDTVRRQMQMRACTYTSQANAIATIWHTEGYRGFYRGWTANALKVLPQNSLRFASYEALKTLMEL</sequence>
<gene>
    <name evidence="8" type="ORF">WJX75_007032</name>
</gene>
<evidence type="ECO:0000256" key="1">
    <source>
        <dbReference type="ARBA" id="ARBA00004141"/>
    </source>
</evidence>
<evidence type="ECO:0000256" key="2">
    <source>
        <dbReference type="ARBA" id="ARBA00022448"/>
    </source>
</evidence>
<protein>
    <recommendedName>
        <fullName evidence="10">Mitochondrial carrier</fullName>
    </recommendedName>
</protein>
<evidence type="ECO:0000256" key="7">
    <source>
        <dbReference type="RuleBase" id="RU000488"/>
    </source>
</evidence>
<feature type="repeat" description="Solcar" evidence="6">
    <location>
        <begin position="19"/>
        <end position="108"/>
    </location>
</feature>
<comment type="similarity">
    <text evidence="7">Belongs to the mitochondrial carrier (TC 2.A.29) family.</text>
</comment>
<keyword evidence="9" id="KW-1185">Reference proteome</keyword>
<dbReference type="Gene3D" id="1.50.40.10">
    <property type="entry name" value="Mitochondrial carrier domain"/>
    <property type="match status" value="1"/>
</dbReference>
<comment type="subcellular location">
    <subcellularLocation>
        <location evidence="1">Membrane</location>
        <topology evidence="1">Multi-pass membrane protein</topology>
    </subcellularLocation>
</comment>
<keyword evidence="3 6" id="KW-0812">Transmembrane</keyword>
<evidence type="ECO:0008006" key="10">
    <source>
        <dbReference type="Google" id="ProtNLM"/>
    </source>
</evidence>